<comment type="caution">
    <text evidence="1">The sequence shown here is derived from an EMBL/GenBank/DDBJ whole genome shotgun (WGS) entry which is preliminary data.</text>
</comment>
<dbReference type="AlphaFoldDB" id="A0A9P6WU05"/>
<proteinExistence type="predicted"/>
<organism evidence="1 2">
    <name type="scientific">Rhizopus oryzae</name>
    <name type="common">Mucormycosis agent</name>
    <name type="synonym">Rhizopus arrhizus var. delemar</name>
    <dbReference type="NCBI Taxonomy" id="64495"/>
    <lineage>
        <taxon>Eukaryota</taxon>
        <taxon>Fungi</taxon>
        <taxon>Fungi incertae sedis</taxon>
        <taxon>Mucoromycota</taxon>
        <taxon>Mucoromycotina</taxon>
        <taxon>Mucoromycetes</taxon>
        <taxon>Mucorales</taxon>
        <taxon>Mucorineae</taxon>
        <taxon>Rhizopodaceae</taxon>
        <taxon>Rhizopus</taxon>
    </lineage>
</organism>
<keyword evidence="2" id="KW-1185">Reference proteome</keyword>
<reference evidence="1" key="1">
    <citation type="journal article" date="2020" name="Microb. Genom.">
        <title>Genetic diversity of clinical and environmental Mucorales isolates obtained from an investigation of mucormycosis cases among solid organ transplant recipients.</title>
        <authorList>
            <person name="Nguyen M.H."/>
            <person name="Kaul D."/>
            <person name="Muto C."/>
            <person name="Cheng S.J."/>
            <person name="Richter R.A."/>
            <person name="Bruno V.M."/>
            <person name="Liu G."/>
            <person name="Beyhan S."/>
            <person name="Sundermann A.J."/>
            <person name="Mounaud S."/>
            <person name="Pasculle A.W."/>
            <person name="Nierman W.C."/>
            <person name="Driscoll E."/>
            <person name="Cumbie R."/>
            <person name="Clancy C.J."/>
            <person name="Dupont C.L."/>
        </authorList>
    </citation>
    <scope>NUCLEOTIDE SEQUENCE</scope>
    <source>
        <strain evidence="1">GL11</strain>
    </source>
</reference>
<protein>
    <submittedName>
        <fullName evidence="1">Uncharacterized protein</fullName>
    </submittedName>
</protein>
<evidence type="ECO:0000313" key="1">
    <source>
        <dbReference type="EMBL" id="KAG1288211.1"/>
    </source>
</evidence>
<dbReference type="EMBL" id="JAANQT010007247">
    <property type="protein sequence ID" value="KAG1288211.1"/>
    <property type="molecule type" value="Genomic_DNA"/>
</dbReference>
<dbReference type="Proteomes" id="UP000716291">
    <property type="component" value="Unassembled WGS sequence"/>
</dbReference>
<sequence>MTLADRRWASPSATLRAIRSVDPPAANGTTMRITLSGQAALADPAAANNATPAAMRQQLRISPWFMAWFPLVDRTSLWADHACPALVRCNNKAMLGLPVQ</sequence>
<name>A0A9P6WU05_RHIOR</name>
<evidence type="ECO:0000313" key="2">
    <source>
        <dbReference type="Proteomes" id="UP000716291"/>
    </source>
</evidence>
<accession>A0A9P6WU05</accession>
<gene>
    <name evidence="1" type="ORF">G6F64_014106</name>
</gene>